<dbReference type="AlphaFoldDB" id="A0A1H6KUZ9"/>
<gene>
    <name evidence="1" type="ORF">SAMN04489835_4227</name>
</gene>
<dbReference type="STRING" id="370526.SAMN04489835_4227"/>
<dbReference type="OrthoDB" id="4639063at2"/>
<keyword evidence="2" id="KW-1185">Reference proteome</keyword>
<proteinExistence type="predicted"/>
<sequence>MTSARDGLTIVERAVRNVDRADVERRRRDEAARATTERIAQLRHIVFRNAARGRGDIDIADESAAARYLICASQSADGFAVLAILQIAIDHRWSDVVQAGIRHFGEHPVAARIQELWNLTTGRTAA</sequence>
<evidence type="ECO:0000313" key="2">
    <source>
        <dbReference type="Proteomes" id="UP000182915"/>
    </source>
</evidence>
<protein>
    <submittedName>
        <fullName evidence="1">Uncharacterized protein</fullName>
    </submittedName>
</protein>
<dbReference type="RefSeq" id="WP_083408823.1">
    <property type="nucleotide sequence ID" value="NZ_LT629971.1"/>
</dbReference>
<reference evidence="2" key="1">
    <citation type="submission" date="2016-10" db="EMBL/GenBank/DDBJ databases">
        <authorList>
            <person name="Varghese N."/>
            <person name="Submissions S."/>
        </authorList>
    </citation>
    <scope>NUCLEOTIDE SEQUENCE [LARGE SCALE GENOMIC DNA]</scope>
    <source>
        <strain evidence="2">DSM 45405</strain>
    </source>
</reference>
<dbReference type="EMBL" id="LT629971">
    <property type="protein sequence ID" value="SEH79549.1"/>
    <property type="molecule type" value="Genomic_DNA"/>
</dbReference>
<accession>A0A1H6KUZ9</accession>
<name>A0A1H6KUZ9_MYCRU</name>
<dbReference type="Proteomes" id="UP000182915">
    <property type="component" value="Chromosome I"/>
</dbReference>
<evidence type="ECO:0000313" key="1">
    <source>
        <dbReference type="EMBL" id="SEH79549.1"/>
    </source>
</evidence>
<organism evidence="1 2">
    <name type="scientific">Mycolicibacterium rutilum</name>
    <name type="common">Mycobacterium rutilum</name>
    <dbReference type="NCBI Taxonomy" id="370526"/>
    <lineage>
        <taxon>Bacteria</taxon>
        <taxon>Bacillati</taxon>
        <taxon>Actinomycetota</taxon>
        <taxon>Actinomycetes</taxon>
        <taxon>Mycobacteriales</taxon>
        <taxon>Mycobacteriaceae</taxon>
        <taxon>Mycolicibacterium</taxon>
    </lineage>
</organism>